<dbReference type="InterPro" id="IPR027417">
    <property type="entry name" value="P-loop_NTPase"/>
</dbReference>
<comment type="subcellular location">
    <subcellularLocation>
        <location evidence="1">Cell membrane</location>
        <topology evidence="1">Peripheral membrane protein</topology>
    </subcellularLocation>
</comment>
<dbReference type="GO" id="GO:0005886">
    <property type="term" value="C:plasma membrane"/>
    <property type="evidence" value="ECO:0007669"/>
    <property type="project" value="UniProtKB-SubCell"/>
</dbReference>
<keyword evidence="4" id="KW-0067">ATP-binding</keyword>
<feature type="domain" description="ABC transporter" evidence="6">
    <location>
        <begin position="6"/>
        <end position="240"/>
    </location>
</feature>
<gene>
    <name evidence="7" type="primary">scaT2</name>
</gene>
<dbReference type="GO" id="GO:0046677">
    <property type="term" value="P:response to antibiotic"/>
    <property type="evidence" value="ECO:0007669"/>
    <property type="project" value="UniProtKB-KW"/>
</dbReference>
<accession>A0A493R191</accession>
<dbReference type="GO" id="GO:0016887">
    <property type="term" value="F:ATP hydrolysis activity"/>
    <property type="evidence" value="ECO:0007669"/>
    <property type="project" value="InterPro"/>
</dbReference>
<evidence type="ECO:0000256" key="5">
    <source>
        <dbReference type="ARBA" id="ARBA00023251"/>
    </source>
</evidence>
<dbReference type="InterPro" id="IPR003439">
    <property type="entry name" value="ABC_transporter-like_ATP-bd"/>
</dbReference>
<protein>
    <submittedName>
        <fullName evidence="7">ABC transporter permease component</fullName>
    </submittedName>
</protein>
<dbReference type="GO" id="GO:0005524">
    <property type="term" value="F:ATP binding"/>
    <property type="evidence" value="ECO:0007669"/>
    <property type="project" value="UniProtKB-KW"/>
</dbReference>
<organism evidence="7">
    <name type="scientific">Streptomyces caniferus</name>
    <dbReference type="NCBI Taxonomy" id="285557"/>
    <lineage>
        <taxon>Bacteria</taxon>
        <taxon>Bacillati</taxon>
        <taxon>Actinomycetota</taxon>
        <taxon>Actinomycetes</taxon>
        <taxon>Kitasatosporales</taxon>
        <taxon>Streptomycetaceae</taxon>
        <taxon>Streptomyces</taxon>
    </lineage>
</organism>
<evidence type="ECO:0000259" key="6">
    <source>
        <dbReference type="PROSITE" id="PS50893"/>
    </source>
</evidence>
<evidence type="ECO:0000313" key="7">
    <source>
        <dbReference type="EMBL" id="QBF51773.1"/>
    </source>
</evidence>
<dbReference type="PANTHER" id="PTHR42711">
    <property type="entry name" value="ABC TRANSPORTER ATP-BINDING PROTEIN"/>
    <property type="match status" value="1"/>
</dbReference>
<dbReference type="PANTHER" id="PTHR42711:SF19">
    <property type="entry name" value="DOXORUBICIN RESISTANCE ATP-BINDING PROTEIN DRRA"/>
    <property type="match status" value="1"/>
</dbReference>
<proteinExistence type="predicted"/>
<dbReference type="SMART" id="SM00382">
    <property type="entry name" value="AAA"/>
    <property type="match status" value="1"/>
</dbReference>
<dbReference type="InterPro" id="IPR050763">
    <property type="entry name" value="ABC_transporter_ATP-binding"/>
</dbReference>
<dbReference type="AlphaFoldDB" id="A0A493R191"/>
<evidence type="ECO:0000256" key="2">
    <source>
        <dbReference type="ARBA" id="ARBA00022448"/>
    </source>
</evidence>
<name>A0A493R191_9ACTN</name>
<dbReference type="EMBL" id="MK303577">
    <property type="protein sequence ID" value="QBF51773.1"/>
    <property type="molecule type" value="Genomic_DNA"/>
</dbReference>
<keyword evidence="5" id="KW-0046">Antibiotic resistance</keyword>
<dbReference type="Gene3D" id="3.40.50.300">
    <property type="entry name" value="P-loop containing nucleotide triphosphate hydrolases"/>
    <property type="match status" value="1"/>
</dbReference>
<dbReference type="PROSITE" id="PS50893">
    <property type="entry name" value="ABC_TRANSPORTER_2"/>
    <property type="match status" value="1"/>
</dbReference>
<dbReference type="Pfam" id="PF00005">
    <property type="entry name" value="ABC_tran"/>
    <property type="match status" value="1"/>
</dbReference>
<dbReference type="InterPro" id="IPR017871">
    <property type="entry name" value="ABC_transporter-like_CS"/>
</dbReference>
<dbReference type="SUPFAM" id="SSF52540">
    <property type="entry name" value="P-loop containing nucleoside triphosphate hydrolases"/>
    <property type="match status" value="1"/>
</dbReference>
<keyword evidence="2" id="KW-0813">Transport</keyword>
<evidence type="ECO:0000256" key="3">
    <source>
        <dbReference type="ARBA" id="ARBA00022741"/>
    </source>
</evidence>
<reference evidence="7" key="1">
    <citation type="journal article" date="2019" name="Org. Biomol. Chem.">
        <title>Structure elucidation and biosynthetic gene cluster analysis of caniferolides A-D, new bioactive glycosylated 36-membered polyol macrolides from the marine-derived Streptomyces caniferus CA-271066.</title>
        <authorList>
            <person name="Perez-Victoria I."/>
            <person name="Oves-Costales D."/>
            <person name="Lacret R."/>
            <person name="Martin J."/>
            <person name="Sanchez-Hidalgo M."/>
            <person name="Diaz C."/>
            <person name="Cautain B."/>
            <person name="Vicente F."/>
            <person name="Genilloud O."/>
            <person name="Reyes F."/>
        </authorList>
    </citation>
    <scope>NUCLEOTIDE SEQUENCE</scope>
    <source>
        <strain evidence="7">CA-271066</strain>
    </source>
</reference>
<evidence type="ECO:0000256" key="4">
    <source>
        <dbReference type="ARBA" id="ARBA00022840"/>
    </source>
</evidence>
<dbReference type="PROSITE" id="PS00211">
    <property type="entry name" value="ABC_TRANSPORTER_1"/>
    <property type="match status" value="1"/>
</dbReference>
<sequence>MTAPIISAKGLARTYTTKKGPVEAVRGIDLTVAPGEILGFLGPNGAGKTTTMRMLTTLLPPTGGTATVAGHDLASDPAGVRRRIGYVAQVSGVDPAISVREELVTQGRLYKLGKAHAKNRARELAEDLDLADLLDRPTRALSGGQRRRLDIALGLTHRPELLFLDEPTTGLDPGSRSDVWDLVHRIRAEGTTVFLTTHYLDEADVLSDRLVVVDDGLVAAEGTPQELKLRYTGSETSSLREAFLAITGHHTPAPEAPVAV</sequence>
<evidence type="ECO:0000256" key="1">
    <source>
        <dbReference type="ARBA" id="ARBA00004202"/>
    </source>
</evidence>
<dbReference type="InterPro" id="IPR003593">
    <property type="entry name" value="AAA+_ATPase"/>
</dbReference>
<keyword evidence="3" id="KW-0547">Nucleotide-binding</keyword>